<gene>
    <name evidence="10" type="ORF">BOVATA_022470</name>
</gene>
<dbReference type="RefSeq" id="XP_028866997.1">
    <property type="nucleotide sequence ID" value="XM_029011164.1"/>
</dbReference>
<evidence type="ECO:0000256" key="5">
    <source>
        <dbReference type="ARBA" id="ARBA00022989"/>
    </source>
</evidence>
<sequence>MNVPYHTVLVSVNDFLLRTHPGGRDKCGVATYFLYAGIGGAVAGALTNPLDVIKTRLQTQECYLDAETASKTRYKVRDSHLSYVN</sequence>
<dbReference type="OrthoDB" id="43906at2759"/>
<evidence type="ECO:0000256" key="3">
    <source>
        <dbReference type="ARBA" id="ARBA00022448"/>
    </source>
</evidence>
<keyword evidence="5" id="KW-1133">Transmembrane helix</keyword>
<dbReference type="Pfam" id="PF00153">
    <property type="entry name" value="Mito_carr"/>
    <property type="match status" value="1"/>
</dbReference>
<accession>A0A2H6KCQ0</accession>
<dbReference type="InterPro" id="IPR023395">
    <property type="entry name" value="MCP_dom_sf"/>
</dbReference>
<evidence type="ECO:0000256" key="2">
    <source>
        <dbReference type="ARBA" id="ARBA00006375"/>
    </source>
</evidence>
<comment type="similarity">
    <text evidence="2 9">Belongs to the mitochondrial carrier (TC 2.A.29) family.</text>
</comment>
<evidence type="ECO:0000256" key="4">
    <source>
        <dbReference type="ARBA" id="ARBA00022692"/>
    </source>
</evidence>
<evidence type="ECO:0000313" key="10">
    <source>
        <dbReference type="EMBL" id="GBE60754.1"/>
    </source>
</evidence>
<dbReference type="AlphaFoldDB" id="A0A2H6KCQ0"/>
<evidence type="ECO:0000313" key="11">
    <source>
        <dbReference type="Proteomes" id="UP000236319"/>
    </source>
</evidence>
<dbReference type="Proteomes" id="UP000236319">
    <property type="component" value="Unassembled WGS sequence"/>
</dbReference>
<evidence type="ECO:0000256" key="6">
    <source>
        <dbReference type="ARBA" id="ARBA00023128"/>
    </source>
</evidence>
<keyword evidence="4 8" id="KW-0812">Transmembrane</keyword>
<dbReference type="VEuPathDB" id="PiroplasmaDB:BOVATA_022470"/>
<keyword evidence="3 9" id="KW-0813">Transport</keyword>
<dbReference type="GeneID" id="39874524"/>
<keyword evidence="11" id="KW-1185">Reference proteome</keyword>
<reference evidence="10 11" key="1">
    <citation type="journal article" date="2017" name="BMC Genomics">
        <title>Whole-genome assembly of Babesia ovata and comparative genomics between closely related pathogens.</title>
        <authorList>
            <person name="Yamagishi J."/>
            <person name="Asada M."/>
            <person name="Hakimi H."/>
            <person name="Tanaka T.Q."/>
            <person name="Sugimoto C."/>
            <person name="Kawazu S."/>
        </authorList>
    </citation>
    <scope>NUCLEOTIDE SEQUENCE [LARGE SCALE GENOMIC DNA]</scope>
    <source>
        <strain evidence="10 11">Miyake</strain>
    </source>
</reference>
<evidence type="ECO:0000256" key="9">
    <source>
        <dbReference type="RuleBase" id="RU000488"/>
    </source>
</evidence>
<dbReference type="GO" id="GO:0015093">
    <property type="term" value="F:ferrous iron transmembrane transporter activity"/>
    <property type="evidence" value="ECO:0007669"/>
    <property type="project" value="TreeGrafter"/>
</dbReference>
<name>A0A2H6KCQ0_9APIC</name>
<dbReference type="PANTHER" id="PTHR45758">
    <property type="entry name" value="MITOFERRIN-1-RELATED"/>
    <property type="match status" value="1"/>
</dbReference>
<dbReference type="InterPro" id="IPR018108">
    <property type="entry name" value="MCP_transmembrane"/>
</dbReference>
<keyword evidence="6" id="KW-0496">Mitochondrion</keyword>
<protein>
    <submittedName>
        <fullName evidence="10">Mitochondrial carrier superfamily protein</fullName>
    </submittedName>
</protein>
<comment type="caution">
    <text evidence="10">The sequence shown here is derived from an EMBL/GenBank/DDBJ whole genome shotgun (WGS) entry which is preliminary data.</text>
</comment>
<keyword evidence="7 8" id="KW-0472">Membrane</keyword>
<dbReference type="PROSITE" id="PS50920">
    <property type="entry name" value="SOLCAR"/>
    <property type="match status" value="1"/>
</dbReference>
<evidence type="ECO:0000256" key="1">
    <source>
        <dbReference type="ARBA" id="ARBA00004225"/>
    </source>
</evidence>
<dbReference type="SUPFAM" id="SSF103506">
    <property type="entry name" value="Mitochondrial carrier"/>
    <property type="match status" value="1"/>
</dbReference>
<dbReference type="EMBL" id="BDSA01000002">
    <property type="protein sequence ID" value="GBE60754.1"/>
    <property type="molecule type" value="Genomic_DNA"/>
</dbReference>
<dbReference type="GO" id="GO:0031966">
    <property type="term" value="C:mitochondrial membrane"/>
    <property type="evidence" value="ECO:0007669"/>
    <property type="project" value="UniProtKB-SubCell"/>
</dbReference>
<dbReference type="GO" id="GO:0048250">
    <property type="term" value="P:iron import into the mitochondrion"/>
    <property type="evidence" value="ECO:0007669"/>
    <property type="project" value="TreeGrafter"/>
</dbReference>
<organism evidence="10 11">
    <name type="scientific">Babesia ovata</name>
    <dbReference type="NCBI Taxonomy" id="189622"/>
    <lineage>
        <taxon>Eukaryota</taxon>
        <taxon>Sar</taxon>
        <taxon>Alveolata</taxon>
        <taxon>Apicomplexa</taxon>
        <taxon>Aconoidasida</taxon>
        <taxon>Piroplasmida</taxon>
        <taxon>Babesiidae</taxon>
        <taxon>Babesia</taxon>
    </lineage>
</organism>
<comment type="subcellular location">
    <subcellularLocation>
        <location evidence="1">Mitochondrion membrane</location>
        <topology evidence="1">Multi-pass membrane protein</topology>
    </subcellularLocation>
</comment>
<feature type="repeat" description="Solcar" evidence="8">
    <location>
        <begin position="31"/>
        <end position="85"/>
    </location>
</feature>
<proteinExistence type="inferred from homology"/>
<dbReference type="PANTHER" id="PTHR45758:SF4">
    <property type="entry name" value="MITOFERRIN-1"/>
    <property type="match status" value="1"/>
</dbReference>
<dbReference type="Gene3D" id="1.50.40.10">
    <property type="entry name" value="Mitochondrial carrier domain"/>
    <property type="match status" value="1"/>
</dbReference>
<evidence type="ECO:0000256" key="7">
    <source>
        <dbReference type="ARBA" id="ARBA00023136"/>
    </source>
</evidence>
<evidence type="ECO:0000256" key="8">
    <source>
        <dbReference type="PROSITE-ProRule" id="PRU00282"/>
    </source>
</evidence>